<feature type="non-terminal residue" evidence="1">
    <location>
        <position position="1"/>
    </location>
</feature>
<protein>
    <submittedName>
        <fullName evidence="1">Uncharacterized protein</fullName>
    </submittedName>
</protein>
<name>A0A2G9T541_TELCI</name>
<proteinExistence type="predicted"/>
<keyword evidence="2" id="KW-1185">Reference proteome</keyword>
<dbReference type="OrthoDB" id="1278353at2759"/>
<accession>A0A2G9T541</accession>
<gene>
    <name evidence="1" type="ORF">TELCIR_26224</name>
</gene>
<dbReference type="EMBL" id="KZ427994">
    <property type="protein sequence ID" value="PIO52470.1"/>
    <property type="molecule type" value="Genomic_DNA"/>
</dbReference>
<evidence type="ECO:0000313" key="1">
    <source>
        <dbReference type="EMBL" id="PIO52470.1"/>
    </source>
</evidence>
<organism evidence="1 2">
    <name type="scientific">Teladorsagia circumcincta</name>
    <name type="common">Brown stomach worm</name>
    <name type="synonym">Ostertagia circumcincta</name>
    <dbReference type="NCBI Taxonomy" id="45464"/>
    <lineage>
        <taxon>Eukaryota</taxon>
        <taxon>Metazoa</taxon>
        <taxon>Ecdysozoa</taxon>
        <taxon>Nematoda</taxon>
        <taxon>Chromadorea</taxon>
        <taxon>Rhabditida</taxon>
        <taxon>Rhabditina</taxon>
        <taxon>Rhabditomorpha</taxon>
        <taxon>Strongyloidea</taxon>
        <taxon>Trichostrongylidae</taxon>
        <taxon>Teladorsagia</taxon>
    </lineage>
</organism>
<sequence>LLTDIDSRPSLEAVRAHAFFRSIDWSLYDNPHSMPLSKDSVACSSAAELSRSRDSCESDSGLPPYVPDLLDVVVDEECG</sequence>
<evidence type="ECO:0000313" key="2">
    <source>
        <dbReference type="Proteomes" id="UP000230423"/>
    </source>
</evidence>
<dbReference type="AlphaFoldDB" id="A0A2G9T541"/>
<reference evidence="1 2" key="1">
    <citation type="submission" date="2015-09" db="EMBL/GenBank/DDBJ databases">
        <title>Draft genome of the parasitic nematode Teladorsagia circumcincta isolate WARC Sus (inbred).</title>
        <authorList>
            <person name="Mitreva M."/>
        </authorList>
    </citation>
    <scope>NUCLEOTIDE SEQUENCE [LARGE SCALE GENOMIC DNA]</scope>
    <source>
        <strain evidence="1 2">S</strain>
    </source>
</reference>
<dbReference type="Proteomes" id="UP000230423">
    <property type="component" value="Unassembled WGS sequence"/>
</dbReference>